<organism evidence="4 5">
    <name type="scientific">Actinomadura yumaensis</name>
    <dbReference type="NCBI Taxonomy" id="111807"/>
    <lineage>
        <taxon>Bacteria</taxon>
        <taxon>Bacillati</taxon>
        <taxon>Actinomycetota</taxon>
        <taxon>Actinomycetes</taxon>
        <taxon>Streptosporangiales</taxon>
        <taxon>Thermomonosporaceae</taxon>
        <taxon>Actinomadura</taxon>
    </lineage>
</organism>
<keyword evidence="1" id="KW-0324">Glycolysis</keyword>
<dbReference type="Gene3D" id="3.40.50.1240">
    <property type="entry name" value="Phosphoglycerate mutase-like"/>
    <property type="match status" value="1"/>
</dbReference>
<keyword evidence="4" id="KW-0378">Hydrolase</keyword>
<reference evidence="5" key="1">
    <citation type="journal article" date="2019" name="Int. J. Syst. Evol. Microbiol.">
        <title>The Global Catalogue of Microorganisms (GCM) 10K type strain sequencing project: providing services to taxonomists for standard genome sequencing and annotation.</title>
        <authorList>
            <consortium name="The Broad Institute Genomics Platform"/>
            <consortium name="The Broad Institute Genome Sequencing Center for Infectious Disease"/>
            <person name="Wu L."/>
            <person name="Ma J."/>
        </authorList>
    </citation>
    <scope>NUCLEOTIDE SEQUENCE [LARGE SCALE GENOMIC DNA]</scope>
    <source>
        <strain evidence="5">JCM 3369</strain>
    </source>
</reference>
<dbReference type="EMBL" id="JBHSXS010000011">
    <property type="protein sequence ID" value="MFC6882069.1"/>
    <property type="molecule type" value="Genomic_DNA"/>
</dbReference>
<keyword evidence="2" id="KW-0413">Isomerase</keyword>
<dbReference type="InterPro" id="IPR001345">
    <property type="entry name" value="PG/BPGM_mutase_AS"/>
</dbReference>
<dbReference type="SMART" id="SM00855">
    <property type="entry name" value="PGAM"/>
    <property type="match status" value="1"/>
</dbReference>
<dbReference type="InterPro" id="IPR050275">
    <property type="entry name" value="PGM_Phosphatase"/>
</dbReference>
<protein>
    <submittedName>
        <fullName evidence="4">Histidine phosphatase family protein</fullName>
        <ecNumber evidence="4">3.1.3.-</ecNumber>
    </submittedName>
</protein>
<dbReference type="SUPFAM" id="SSF53254">
    <property type="entry name" value="Phosphoglycerate mutase-like"/>
    <property type="match status" value="1"/>
</dbReference>
<dbReference type="CDD" id="cd07067">
    <property type="entry name" value="HP_PGM_like"/>
    <property type="match status" value="1"/>
</dbReference>
<evidence type="ECO:0000256" key="2">
    <source>
        <dbReference type="ARBA" id="ARBA00023235"/>
    </source>
</evidence>
<dbReference type="Proteomes" id="UP001596380">
    <property type="component" value="Unassembled WGS sequence"/>
</dbReference>
<dbReference type="PROSITE" id="PS00175">
    <property type="entry name" value="PG_MUTASE"/>
    <property type="match status" value="1"/>
</dbReference>
<comment type="caution">
    <text evidence="4">The sequence shown here is derived from an EMBL/GenBank/DDBJ whole genome shotgun (WGS) entry which is preliminary data.</text>
</comment>
<keyword evidence="5" id="KW-1185">Reference proteome</keyword>
<dbReference type="RefSeq" id="WP_378046935.1">
    <property type="nucleotide sequence ID" value="NZ_JBHSXE010000001.1"/>
</dbReference>
<sequence>MNAFQWLNLARHGESTGNVAFGATRGTDAEETGIPERDADIPLSETGRRQAEALGRRLAALPEDERPTAVLSSPFLRALDTARIALAQTPYAASGGLEPRVDERLRDRDQGAFEGLTHVGIRRRFPDEAARLARVGKFYYRPPGGESWTDLALRLRAFYRDLAAEEPGGRVLVVAHDAIIVMSRYLVEELSEREVLAIEKEPVANASLSRWRGDGRAMRAVTYNDRSHLDEAPATTVPDASASS</sequence>
<gene>
    <name evidence="4" type="ORF">ACFQKB_20115</name>
</gene>
<evidence type="ECO:0000256" key="1">
    <source>
        <dbReference type="ARBA" id="ARBA00023152"/>
    </source>
</evidence>
<dbReference type="InterPro" id="IPR029033">
    <property type="entry name" value="His_PPase_superfam"/>
</dbReference>
<evidence type="ECO:0000256" key="3">
    <source>
        <dbReference type="SAM" id="MobiDB-lite"/>
    </source>
</evidence>
<feature type="region of interest" description="Disordered" evidence="3">
    <location>
        <begin position="17"/>
        <end position="40"/>
    </location>
</feature>
<name>A0ABW2CMX6_9ACTN</name>
<evidence type="ECO:0000313" key="5">
    <source>
        <dbReference type="Proteomes" id="UP001596380"/>
    </source>
</evidence>
<dbReference type="PANTHER" id="PTHR48100:SF1">
    <property type="entry name" value="HISTIDINE PHOSPHATASE FAMILY PROTEIN-RELATED"/>
    <property type="match status" value="1"/>
</dbReference>
<accession>A0ABW2CMX6</accession>
<evidence type="ECO:0000313" key="4">
    <source>
        <dbReference type="EMBL" id="MFC6882069.1"/>
    </source>
</evidence>
<dbReference type="EC" id="3.1.3.-" evidence="4"/>
<dbReference type="GO" id="GO:0016787">
    <property type="term" value="F:hydrolase activity"/>
    <property type="evidence" value="ECO:0007669"/>
    <property type="project" value="UniProtKB-KW"/>
</dbReference>
<dbReference type="Pfam" id="PF00300">
    <property type="entry name" value="His_Phos_1"/>
    <property type="match status" value="1"/>
</dbReference>
<proteinExistence type="predicted"/>
<dbReference type="InterPro" id="IPR013078">
    <property type="entry name" value="His_Pase_superF_clade-1"/>
</dbReference>
<dbReference type="PANTHER" id="PTHR48100">
    <property type="entry name" value="BROAD-SPECIFICITY PHOSPHATASE YOR283W-RELATED"/>
    <property type="match status" value="1"/>
</dbReference>